<dbReference type="SMART" id="SM00345">
    <property type="entry name" value="HTH_GNTR"/>
    <property type="match status" value="1"/>
</dbReference>
<keyword evidence="6" id="KW-1185">Reference proteome</keyword>
<dbReference type="InterPro" id="IPR036390">
    <property type="entry name" value="WH_DNA-bd_sf"/>
</dbReference>
<dbReference type="RefSeq" id="WP_282765607.1">
    <property type="nucleotide sequence ID" value="NZ_JASCTH010000031.1"/>
</dbReference>
<dbReference type="SUPFAM" id="SSF46785">
    <property type="entry name" value="Winged helix' DNA-binding domain"/>
    <property type="match status" value="1"/>
</dbReference>
<dbReference type="PRINTS" id="PR00035">
    <property type="entry name" value="HTHGNTR"/>
</dbReference>
<dbReference type="Proteomes" id="UP001241758">
    <property type="component" value="Unassembled WGS sequence"/>
</dbReference>
<reference evidence="5 6" key="1">
    <citation type="submission" date="2023-05" db="EMBL/GenBank/DDBJ databases">
        <title>Actinoplanes sp. NEAU-A12 genome sequencing.</title>
        <authorList>
            <person name="Wang Z.-S."/>
        </authorList>
    </citation>
    <scope>NUCLEOTIDE SEQUENCE [LARGE SCALE GENOMIC DNA]</scope>
    <source>
        <strain evidence="5 6">NEAU-A12</strain>
    </source>
</reference>
<evidence type="ECO:0000256" key="2">
    <source>
        <dbReference type="ARBA" id="ARBA00023125"/>
    </source>
</evidence>
<dbReference type="EMBL" id="JASCTH010000031">
    <property type="protein sequence ID" value="MDI6104256.1"/>
    <property type="molecule type" value="Genomic_DNA"/>
</dbReference>
<evidence type="ECO:0000256" key="1">
    <source>
        <dbReference type="ARBA" id="ARBA00023015"/>
    </source>
</evidence>
<dbReference type="InterPro" id="IPR011711">
    <property type="entry name" value="GntR_C"/>
</dbReference>
<dbReference type="Pfam" id="PF00392">
    <property type="entry name" value="GntR"/>
    <property type="match status" value="1"/>
</dbReference>
<proteinExistence type="predicted"/>
<dbReference type="SMART" id="SM00895">
    <property type="entry name" value="FCD"/>
    <property type="match status" value="1"/>
</dbReference>
<dbReference type="PROSITE" id="PS50949">
    <property type="entry name" value="HTH_GNTR"/>
    <property type="match status" value="1"/>
</dbReference>
<dbReference type="SUPFAM" id="SSF48008">
    <property type="entry name" value="GntR ligand-binding domain-like"/>
    <property type="match status" value="1"/>
</dbReference>
<dbReference type="PANTHER" id="PTHR43537:SF5">
    <property type="entry name" value="UXU OPERON TRANSCRIPTIONAL REGULATOR"/>
    <property type="match status" value="1"/>
</dbReference>
<evidence type="ECO:0000259" key="4">
    <source>
        <dbReference type="PROSITE" id="PS50949"/>
    </source>
</evidence>
<protein>
    <submittedName>
        <fullName evidence="5">FadR/GntR family transcriptional regulator</fullName>
    </submittedName>
</protein>
<dbReference type="InterPro" id="IPR036388">
    <property type="entry name" value="WH-like_DNA-bd_sf"/>
</dbReference>
<dbReference type="Pfam" id="PF07729">
    <property type="entry name" value="FCD"/>
    <property type="match status" value="1"/>
</dbReference>
<dbReference type="CDD" id="cd07377">
    <property type="entry name" value="WHTH_GntR"/>
    <property type="match status" value="1"/>
</dbReference>
<evidence type="ECO:0000313" key="5">
    <source>
        <dbReference type="EMBL" id="MDI6104256.1"/>
    </source>
</evidence>
<dbReference type="Gene3D" id="1.20.120.530">
    <property type="entry name" value="GntR ligand-binding domain-like"/>
    <property type="match status" value="1"/>
</dbReference>
<feature type="domain" description="HTH gntR-type" evidence="4">
    <location>
        <begin position="1"/>
        <end position="69"/>
    </location>
</feature>
<comment type="caution">
    <text evidence="5">The sequence shown here is derived from an EMBL/GenBank/DDBJ whole genome shotgun (WGS) entry which is preliminary data.</text>
</comment>
<keyword evidence="2" id="KW-0238">DNA-binding</keyword>
<dbReference type="PANTHER" id="PTHR43537">
    <property type="entry name" value="TRANSCRIPTIONAL REGULATOR, GNTR FAMILY"/>
    <property type="match status" value="1"/>
</dbReference>
<accession>A0ABT6WXA1</accession>
<organism evidence="5 6">
    <name type="scientific">Actinoplanes sandaracinus</name>
    <dbReference type="NCBI Taxonomy" id="3045177"/>
    <lineage>
        <taxon>Bacteria</taxon>
        <taxon>Bacillati</taxon>
        <taxon>Actinomycetota</taxon>
        <taxon>Actinomycetes</taxon>
        <taxon>Micromonosporales</taxon>
        <taxon>Micromonosporaceae</taxon>
        <taxon>Actinoplanes</taxon>
    </lineage>
</organism>
<evidence type="ECO:0000256" key="3">
    <source>
        <dbReference type="ARBA" id="ARBA00023163"/>
    </source>
</evidence>
<name>A0ABT6WXA1_9ACTN</name>
<keyword evidence="3" id="KW-0804">Transcription</keyword>
<keyword evidence="1" id="KW-0805">Transcription regulation</keyword>
<dbReference type="InterPro" id="IPR008920">
    <property type="entry name" value="TF_FadR/GntR_C"/>
</dbReference>
<gene>
    <name evidence="5" type="ORF">QLQ12_37260</name>
</gene>
<sequence>MGAIESTIGRIKQMLVDGELRPGDKLPVEKDLAAGLGVSRNTLREAVRALTTLKVLQTRQGDGTYVTSLAPDLLLDGMAFVAELHGEAGELQFLHVRRLLEPEATALAVNRLTDAELAELRRLLRESHALVQTPAVDHERLMANDRAFHHLITARCGNPVLAALVENASGHTVRARMWRGRVDAGADARTVTEHQMIYQAIADRDSERARMLAAAHILGVEGSVRAMTVPAPDLAAGMIPRGGDIASSDE</sequence>
<dbReference type="Gene3D" id="1.10.10.10">
    <property type="entry name" value="Winged helix-like DNA-binding domain superfamily/Winged helix DNA-binding domain"/>
    <property type="match status" value="1"/>
</dbReference>
<evidence type="ECO:0000313" key="6">
    <source>
        <dbReference type="Proteomes" id="UP001241758"/>
    </source>
</evidence>
<dbReference type="InterPro" id="IPR000524">
    <property type="entry name" value="Tscrpt_reg_HTH_GntR"/>
</dbReference>